<dbReference type="EMBL" id="CDPU01000017">
    <property type="protein sequence ID" value="CEO50097.1"/>
    <property type="molecule type" value="Genomic_DNA"/>
</dbReference>
<reference evidence="1" key="1">
    <citation type="submission" date="2015-01" db="EMBL/GenBank/DDBJ databases">
        <authorList>
            <person name="Durling Mikael"/>
        </authorList>
    </citation>
    <scope>NUCLEOTIDE SEQUENCE</scope>
</reference>
<proteinExistence type="predicted"/>
<dbReference type="AlphaFoldDB" id="A0A0B7K3D4"/>
<gene>
    <name evidence="1" type="ORF">BN869_000006154_1</name>
</gene>
<accession>A0A0B7K3D4</accession>
<name>A0A0B7K3D4_BIOOC</name>
<evidence type="ECO:0000313" key="1">
    <source>
        <dbReference type="EMBL" id="CEO50097.1"/>
    </source>
</evidence>
<sequence>MEAYNAIQSSLVFYLVFWTPQIDEVLRSPNDRGSQGAITSVRLSNCCCVWGCLVLLSLRAWFQESRKGVSSFMVHCWTALRSICDNDGIQATMRNPICMARIDRLRSDVRQAKTRSYCKRHQGIKSCCQSSPGLASPDTLLGVGRAE</sequence>
<protein>
    <submittedName>
        <fullName evidence="1">Uncharacterized protein</fullName>
    </submittedName>
</protein>
<organism evidence="1">
    <name type="scientific">Bionectria ochroleuca</name>
    <name type="common">Gliocladium roseum</name>
    <dbReference type="NCBI Taxonomy" id="29856"/>
    <lineage>
        <taxon>Eukaryota</taxon>
        <taxon>Fungi</taxon>
        <taxon>Dikarya</taxon>
        <taxon>Ascomycota</taxon>
        <taxon>Pezizomycotina</taxon>
        <taxon>Sordariomycetes</taxon>
        <taxon>Hypocreomycetidae</taxon>
        <taxon>Hypocreales</taxon>
        <taxon>Bionectriaceae</taxon>
        <taxon>Clonostachys</taxon>
    </lineage>
</organism>